<dbReference type="Proteomes" id="UP000015104">
    <property type="component" value="Unassembled WGS sequence"/>
</dbReference>
<dbReference type="PANTHER" id="PTHR31859">
    <property type="entry name" value="TETRATRICOPEPTIDE REPEAT PROTEIN 39 FAMILY MEMBER"/>
    <property type="match status" value="1"/>
</dbReference>
<dbReference type="InterPro" id="IPR011990">
    <property type="entry name" value="TPR-like_helical_dom_sf"/>
</dbReference>
<dbReference type="InterPro" id="IPR019412">
    <property type="entry name" value="IML2/TPR_39"/>
</dbReference>
<dbReference type="EnsemblMetazoa" id="tetur10g04390.1">
    <property type="protein sequence ID" value="tetur10g04390.1"/>
    <property type="gene ID" value="tetur10g04390"/>
</dbReference>
<dbReference type="PANTHER" id="PTHR31859:SF9">
    <property type="entry name" value="TETRATRICOPEPTIDE REPEAT PROTEIN 39B"/>
    <property type="match status" value="1"/>
</dbReference>
<accession>T1KFU4</accession>
<evidence type="ECO:0000313" key="2">
    <source>
        <dbReference type="EnsemblMetazoa" id="tetur10g04390.1"/>
    </source>
</evidence>
<name>T1KFU4_TETUR</name>
<dbReference type="Gene3D" id="1.25.40.10">
    <property type="entry name" value="Tetratricopeptide repeat domain"/>
    <property type="match status" value="1"/>
</dbReference>
<keyword evidence="3" id="KW-1185">Reference proteome</keyword>
<evidence type="ECO:0008006" key="4">
    <source>
        <dbReference type="Google" id="ProtNLM"/>
    </source>
</evidence>
<evidence type="ECO:0000313" key="3">
    <source>
        <dbReference type="Proteomes" id="UP000015104"/>
    </source>
</evidence>
<dbReference type="EMBL" id="CAEY01000038">
    <property type="status" value="NOT_ANNOTATED_CDS"/>
    <property type="molecule type" value="Genomic_DNA"/>
</dbReference>
<dbReference type="HOGENOM" id="CLU_567828_0_0_1"/>
<reference evidence="2" key="2">
    <citation type="submission" date="2015-06" db="UniProtKB">
        <authorList>
            <consortium name="EnsemblMetazoa"/>
        </authorList>
    </citation>
    <scope>IDENTIFICATION</scope>
</reference>
<dbReference type="AlphaFoldDB" id="T1KFU4"/>
<sequence length="460" mass="53010">MASKEDKSASKLGKGQSKHSSSTTDGEGDKLVGVGDQDYSIHGQIVRVIEAARLFFQNQFEKALELCKQDNEQHLYLTLSYGTMSWLRAWMTFEKPEIEFAIEALKKSVDLSSARKRHYSWMDYLRRTNYDEFTEEEIHAELAYADSVFMLALITFVQDQSFLSLIKGACRFRYGFQSYKICQTIIQKRTKWQSEVTRREFASGVHAGTGIYNLALSMSPPRVLRILEFMGFSGERSIGIDELTAAAELDGTGRSPFAIILLLINFSHIETMIGWGEKDITRIEDLLDKQASHCPKSVFLPLFTGKLYQLKGNCDDAIKSFNEAIKMQDEWKQLHNACNWEIMWNYAVQGNWTKASEYADKMRKESLWSPCTFTYQYAVYLYMLREETNDHSLSAKINDAMREVPTLKRRFAGKSTPREKFACRMAEKFIENGGKMVVPAYVRNILYLEYIFKHQCSTTN</sequence>
<dbReference type="SUPFAM" id="SSF48452">
    <property type="entry name" value="TPR-like"/>
    <property type="match status" value="1"/>
</dbReference>
<reference evidence="3" key="1">
    <citation type="submission" date="2011-08" db="EMBL/GenBank/DDBJ databases">
        <authorList>
            <person name="Rombauts S."/>
        </authorList>
    </citation>
    <scope>NUCLEOTIDE SEQUENCE</scope>
    <source>
        <strain evidence="3">London</strain>
    </source>
</reference>
<protein>
    <recommendedName>
        <fullName evidence="4">Tetratricopeptide repeat protein 39B</fullName>
    </recommendedName>
</protein>
<proteinExistence type="predicted"/>
<dbReference type="Pfam" id="PF10300">
    <property type="entry name" value="Iml2-TPR_39"/>
    <property type="match status" value="1"/>
</dbReference>
<organism evidence="2 3">
    <name type="scientific">Tetranychus urticae</name>
    <name type="common">Two-spotted spider mite</name>
    <dbReference type="NCBI Taxonomy" id="32264"/>
    <lineage>
        <taxon>Eukaryota</taxon>
        <taxon>Metazoa</taxon>
        <taxon>Ecdysozoa</taxon>
        <taxon>Arthropoda</taxon>
        <taxon>Chelicerata</taxon>
        <taxon>Arachnida</taxon>
        <taxon>Acari</taxon>
        <taxon>Acariformes</taxon>
        <taxon>Trombidiformes</taxon>
        <taxon>Prostigmata</taxon>
        <taxon>Eleutherengona</taxon>
        <taxon>Raphignathae</taxon>
        <taxon>Tetranychoidea</taxon>
        <taxon>Tetranychidae</taxon>
        <taxon>Tetranychus</taxon>
    </lineage>
</organism>
<evidence type="ECO:0000256" key="1">
    <source>
        <dbReference type="SAM" id="MobiDB-lite"/>
    </source>
</evidence>
<feature type="region of interest" description="Disordered" evidence="1">
    <location>
        <begin position="1"/>
        <end position="31"/>
    </location>
</feature>
<dbReference type="eggNOG" id="KOG3783">
    <property type="taxonomic scope" value="Eukaryota"/>
</dbReference>